<feature type="domain" description="Hedgehog/Intein (Hint)" evidence="1">
    <location>
        <begin position="469"/>
        <end position="591"/>
    </location>
</feature>
<proteinExistence type="predicted"/>
<dbReference type="Pfam" id="PF17164">
    <property type="entry name" value="DUF5122"/>
    <property type="match status" value="5"/>
</dbReference>
<dbReference type="Gene3D" id="2.80.10.50">
    <property type="match status" value="3"/>
</dbReference>
<name>A0A6C0DST3_9ZZZZ</name>
<accession>A0A6C0DST3</accession>
<evidence type="ECO:0000259" key="1">
    <source>
        <dbReference type="Pfam" id="PF13403"/>
    </source>
</evidence>
<dbReference type="Pfam" id="PF13403">
    <property type="entry name" value="Hint_2"/>
    <property type="match status" value="1"/>
</dbReference>
<dbReference type="AlphaFoldDB" id="A0A6C0DST3"/>
<evidence type="ECO:0000313" key="2">
    <source>
        <dbReference type="EMBL" id="QHT19582.1"/>
    </source>
</evidence>
<reference evidence="2" key="1">
    <citation type="journal article" date="2020" name="Nature">
        <title>Giant virus diversity and host interactions through global metagenomics.</title>
        <authorList>
            <person name="Schulz F."/>
            <person name="Roux S."/>
            <person name="Paez-Espino D."/>
            <person name="Jungbluth S."/>
            <person name="Walsh D.A."/>
            <person name="Denef V.J."/>
            <person name="McMahon K.D."/>
            <person name="Konstantinidis K.T."/>
            <person name="Eloe-Fadrosh E.A."/>
            <person name="Kyrpides N.C."/>
            <person name="Woyke T."/>
        </authorList>
    </citation>
    <scope>NUCLEOTIDE SEQUENCE</scope>
    <source>
        <strain evidence="2">GVMAG-M-3300023174-5</strain>
    </source>
</reference>
<dbReference type="InterPro" id="IPR028992">
    <property type="entry name" value="Hedgehog/Intein_dom"/>
</dbReference>
<dbReference type="InterPro" id="IPR013431">
    <property type="entry name" value="Delta_60_rpt"/>
</dbReference>
<organism evidence="2">
    <name type="scientific">viral metagenome</name>
    <dbReference type="NCBI Taxonomy" id="1070528"/>
    <lineage>
        <taxon>unclassified sequences</taxon>
        <taxon>metagenomes</taxon>
        <taxon>organismal metagenomes</taxon>
    </lineage>
</organism>
<sequence>MTSNLDTTTFNSPNGYTTNDFGTNPPKCFGYSIAIQTDGKIVMAGYAIDPVSGNNGIALSRYDTNGLLDTTTFNSPLGYNVFLATLTNFFVYSLALQPDGKIVVCGYANTPLFVNPTMFVARFLTNGLIDLTFGGSGYVYINDTYFNTRYPLQTFDQTYAYSVQIDTNFSPPKIVIGGNVRNLNTSPSLNWFSIVRLTSVGALDITFNITGVFAKNFVSGYDEFGSSLAITSGGNYILGGSQVDSLTSISEFAVIEIDTNGSPTTFGPSLSGIFLIPHFSAASNDSGASLKIQSDGKIVLGGTSISNIGTSRYAIARITPTGSLDLPFGSGGQILTPFTLSPYNLTGTSIDIQSNGKIILGGYFNNTLTFADSFSLARYNTNGSIDTTFGLAGNGLILEDIIPGISNNESGNSIAIQTDGKIVVGGTFNYPGGGEDVNFKFILARYFGFPPDPPPNPPPNPTPIPNINICFPAGTPVLTDQGNLPIEQINPEIHTIHRRPIIAITQSYMNENKIVCIEKHAFGINVPNRKTYISCYHGIMYKNRLIPSKQFVGRFHGVYYVKYDGEKLYNVLMERHQLMMINNMKVETLNPKNIVAKLYTNNYSNEEKTKIILEMNENAKNKKHHLYETKNGYETITGNFTRRRFSVIKHNPIISRINFHTRKHYLNNNQYSHTVRHHNHHQMIRPTIKLTPYTFKHGRRRR</sequence>
<protein>
    <recommendedName>
        <fullName evidence="1">Hedgehog/Intein (Hint) domain-containing protein</fullName>
    </recommendedName>
</protein>
<dbReference type="NCBIfam" id="TIGR02608">
    <property type="entry name" value="delta_60_rpt"/>
    <property type="match status" value="6"/>
</dbReference>
<dbReference type="EMBL" id="MN739668">
    <property type="protein sequence ID" value="QHT19582.1"/>
    <property type="molecule type" value="Genomic_DNA"/>
</dbReference>